<sequence length="133" mass="15033">MRNYGEAMNNRLVMAILFVISTFEVAYAIRCRSCLPCDKYKDKFVIRKDEIKDGCSVCLTATSEYQGFEVEGRGCVEICPSANLLRQTRTGITNKISCCYTDLCNNLASDRTLFTKKTVLLFSISTFLLSCIF</sequence>
<name>A0AAV2TU96_CALDB</name>
<proteinExistence type="predicted"/>
<protein>
    <recommendedName>
        <fullName evidence="4">UPAR/Ly6 domain-containing protein</fullName>
    </recommendedName>
</protein>
<accession>A0AAV2TU96</accession>
<comment type="caution">
    <text evidence="2">The sequence shown here is derived from an EMBL/GenBank/DDBJ whole genome shotgun (WGS) entry which is preliminary data.</text>
</comment>
<dbReference type="SUPFAM" id="SSF57302">
    <property type="entry name" value="Snake toxin-like"/>
    <property type="match status" value="1"/>
</dbReference>
<keyword evidence="1" id="KW-0732">Signal</keyword>
<gene>
    <name evidence="2" type="ORF">CDAUBV1_LOCUS14979</name>
</gene>
<evidence type="ECO:0000313" key="3">
    <source>
        <dbReference type="Proteomes" id="UP001497525"/>
    </source>
</evidence>
<dbReference type="EMBL" id="CAXLJL010000645">
    <property type="protein sequence ID" value="CAL5139784.1"/>
    <property type="molecule type" value="Genomic_DNA"/>
</dbReference>
<evidence type="ECO:0000313" key="2">
    <source>
        <dbReference type="EMBL" id="CAL5139784.1"/>
    </source>
</evidence>
<dbReference type="Gene3D" id="2.10.60.10">
    <property type="entry name" value="CD59"/>
    <property type="match status" value="1"/>
</dbReference>
<dbReference type="InterPro" id="IPR045860">
    <property type="entry name" value="Snake_toxin-like_sf"/>
</dbReference>
<evidence type="ECO:0008006" key="4">
    <source>
        <dbReference type="Google" id="ProtNLM"/>
    </source>
</evidence>
<dbReference type="AlphaFoldDB" id="A0AAV2TU96"/>
<organism evidence="2 3">
    <name type="scientific">Calicophoron daubneyi</name>
    <name type="common">Rumen fluke</name>
    <name type="synonym">Paramphistomum daubneyi</name>
    <dbReference type="NCBI Taxonomy" id="300641"/>
    <lineage>
        <taxon>Eukaryota</taxon>
        <taxon>Metazoa</taxon>
        <taxon>Spiralia</taxon>
        <taxon>Lophotrochozoa</taxon>
        <taxon>Platyhelminthes</taxon>
        <taxon>Trematoda</taxon>
        <taxon>Digenea</taxon>
        <taxon>Plagiorchiida</taxon>
        <taxon>Pronocephalata</taxon>
        <taxon>Paramphistomoidea</taxon>
        <taxon>Paramphistomidae</taxon>
        <taxon>Calicophoron</taxon>
    </lineage>
</organism>
<dbReference type="Proteomes" id="UP001497525">
    <property type="component" value="Unassembled WGS sequence"/>
</dbReference>
<feature type="chain" id="PRO_5043763586" description="UPAR/Ly6 domain-containing protein" evidence="1">
    <location>
        <begin position="29"/>
        <end position="133"/>
    </location>
</feature>
<evidence type="ECO:0000256" key="1">
    <source>
        <dbReference type="SAM" id="SignalP"/>
    </source>
</evidence>
<feature type="signal peptide" evidence="1">
    <location>
        <begin position="1"/>
        <end position="28"/>
    </location>
</feature>
<reference evidence="2" key="1">
    <citation type="submission" date="2024-06" db="EMBL/GenBank/DDBJ databases">
        <authorList>
            <person name="Liu X."/>
            <person name="Lenzi L."/>
            <person name="Haldenby T S."/>
            <person name="Uol C."/>
        </authorList>
    </citation>
    <scope>NUCLEOTIDE SEQUENCE</scope>
</reference>